<feature type="transmembrane region" description="Helical" evidence="7">
    <location>
        <begin position="166"/>
        <end position="185"/>
    </location>
</feature>
<dbReference type="InterPro" id="IPR027470">
    <property type="entry name" value="Cation_efflux_CTD"/>
</dbReference>
<feature type="domain" description="Cation efflux protein cytoplasmic" evidence="9">
    <location>
        <begin position="242"/>
        <end position="303"/>
    </location>
</feature>
<keyword evidence="11" id="KW-1185">Reference proteome</keyword>
<comment type="similarity">
    <text evidence="2">Belongs to the cation diffusion facilitator (CDF) transporter (TC 2.A.4) family.</text>
</comment>
<evidence type="ECO:0000256" key="5">
    <source>
        <dbReference type="ARBA" id="ARBA00022989"/>
    </source>
</evidence>
<feature type="transmembrane region" description="Helical" evidence="7">
    <location>
        <begin position="20"/>
        <end position="46"/>
    </location>
</feature>
<name>A0A7M2WUT3_9BACT</name>
<dbReference type="KEGG" id="hbs:IPV69_18900"/>
<feature type="transmembrane region" description="Helical" evidence="7">
    <location>
        <begin position="52"/>
        <end position="72"/>
    </location>
</feature>
<dbReference type="GO" id="GO:0015086">
    <property type="term" value="F:cadmium ion transmembrane transporter activity"/>
    <property type="evidence" value="ECO:0007669"/>
    <property type="project" value="TreeGrafter"/>
</dbReference>
<proteinExistence type="inferred from homology"/>
<dbReference type="PANTHER" id="PTHR43840">
    <property type="entry name" value="MITOCHONDRIAL METAL TRANSPORTER 1-RELATED"/>
    <property type="match status" value="1"/>
</dbReference>
<evidence type="ECO:0000256" key="3">
    <source>
        <dbReference type="ARBA" id="ARBA00022448"/>
    </source>
</evidence>
<feature type="domain" description="Cation efflux protein transmembrane" evidence="8">
    <location>
        <begin position="19"/>
        <end position="210"/>
    </location>
</feature>
<keyword evidence="5 7" id="KW-1133">Transmembrane helix</keyword>
<evidence type="ECO:0000259" key="9">
    <source>
        <dbReference type="Pfam" id="PF16916"/>
    </source>
</evidence>
<dbReference type="PANTHER" id="PTHR43840:SF15">
    <property type="entry name" value="MITOCHONDRIAL METAL TRANSPORTER 1-RELATED"/>
    <property type="match status" value="1"/>
</dbReference>
<reference evidence="10 11" key="1">
    <citation type="submission" date="2020-10" db="EMBL/GenBank/DDBJ databases">
        <title>Wide distribution of Phycisphaera-like planctomycetes from WD2101 soil group in peatlands and genome analysis of the first cultivated representative.</title>
        <authorList>
            <person name="Dedysh S.N."/>
            <person name="Beletsky A.V."/>
            <person name="Ivanova A."/>
            <person name="Kulichevskaya I.S."/>
            <person name="Suzina N.E."/>
            <person name="Philippov D.A."/>
            <person name="Rakitin A.L."/>
            <person name="Mardanov A.V."/>
            <person name="Ravin N.V."/>
        </authorList>
    </citation>
    <scope>NUCLEOTIDE SEQUENCE [LARGE SCALE GENOMIC DNA]</scope>
    <source>
        <strain evidence="10 11">M1803</strain>
    </source>
</reference>
<dbReference type="InterPro" id="IPR027469">
    <property type="entry name" value="Cation_efflux_TMD_sf"/>
</dbReference>
<evidence type="ECO:0000256" key="6">
    <source>
        <dbReference type="ARBA" id="ARBA00023136"/>
    </source>
</evidence>
<dbReference type="InterPro" id="IPR036837">
    <property type="entry name" value="Cation_efflux_CTD_sf"/>
</dbReference>
<evidence type="ECO:0000256" key="1">
    <source>
        <dbReference type="ARBA" id="ARBA00004141"/>
    </source>
</evidence>
<dbReference type="AlphaFoldDB" id="A0A7M2WUT3"/>
<protein>
    <submittedName>
        <fullName evidence="10">Cation transporter</fullName>
    </submittedName>
</protein>
<feature type="transmembrane region" description="Helical" evidence="7">
    <location>
        <begin position="125"/>
        <end position="145"/>
    </location>
</feature>
<dbReference type="InterPro" id="IPR002524">
    <property type="entry name" value="Cation_efflux"/>
</dbReference>
<keyword evidence="3" id="KW-0813">Transport</keyword>
<dbReference type="NCBIfam" id="TIGR01297">
    <property type="entry name" value="CDF"/>
    <property type="match status" value="1"/>
</dbReference>
<organism evidence="10 11">
    <name type="scientific">Humisphaera borealis</name>
    <dbReference type="NCBI Taxonomy" id="2807512"/>
    <lineage>
        <taxon>Bacteria</taxon>
        <taxon>Pseudomonadati</taxon>
        <taxon>Planctomycetota</taxon>
        <taxon>Phycisphaerae</taxon>
        <taxon>Tepidisphaerales</taxon>
        <taxon>Tepidisphaeraceae</taxon>
        <taxon>Humisphaera</taxon>
    </lineage>
</organism>
<evidence type="ECO:0000259" key="8">
    <source>
        <dbReference type="Pfam" id="PF01545"/>
    </source>
</evidence>
<dbReference type="SUPFAM" id="SSF160240">
    <property type="entry name" value="Cation efflux protein cytoplasmic domain-like"/>
    <property type="match status" value="1"/>
</dbReference>
<comment type="subcellular location">
    <subcellularLocation>
        <location evidence="1">Membrane</location>
        <topology evidence="1">Multi-pass membrane protein</topology>
    </subcellularLocation>
</comment>
<evidence type="ECO:0000256" key="4">
    <source>
        <dbReference type="ARBA" id="ARBA00022692"/>
    </source>
</evidence>
<keyword evidence="4 7" id="KW-0812">Transmembrane</keyword>
<dbReference type="Pfam" id="PF01545">
    <property type="entry name" value="Cation_efflux"/>
    <property type="match status" value="1"/>
</dbReference>
<sequence>MTLIPKPLRHIPKLEAKAVLLALAVGIVLTSAKFTGYFLTGSAVIFSDALESIVNLAASIFALYSLAVAHLPADESHPYGHGKVEFLAVGFEGGMILIAGIMSLVKAVDVFRNIDQAFQPQNLAIALVLMAGALVVNGITGLCLIRTGRKLGSVTLEADGHHLMSDAWTSVAALVAVLAVKLTGWAWLDPLAAILVAGYIAWVGIGLLRRAEAGLTDRQDRSDAALLSGILDAHLPGGSKSPTVCSYHKVRHRHAGRYHWVDFHLVVPADWDVLKGHQVATAIEEELEAAIGEGNATAHVEPCIRDQCTQCGRPA</sequence>
<dbReference type="GO" id="GO:0015341">
    <property type="term" value="F:zinc efflux antiporter activity"/>
    <property type="evidence" value="ECO:0007669"/>
    <property type="project" value="TreeGrafter"/>
</dbReference>
<gene>
    <name evidence="10" type="ORF">IPV69_18900</name>
</gene>
<feature type="transmembrane region" description="Helical" evidence="7">
    <location>
        <begin position="191"/>
        <end position="208"/>
    </location>
</feature>
<dbReference type="GO" id="GO:0015093">
    <property type="term" value="F:ferrous iron transmembrane transporter activity"/>
    <property type="evidence" value="ECO:0007669"/>
    <property type="project" value="TreeGrafter"/>
</dbReference>
<dbReference type="InterPro" id="IPR050291">
    <property type="entry name" value="CDF_Transporter"/>
</dbReference>
<dbReference type="Proteomes" id="UP000593765">
    <property type="component" value="Chromosome"/>
</dbReference>
<evidence type="ECO:0000256" key="2">
    <source>
        <dbReference type="ARBA" id="ARBA00008114"/>
    </source>
</evidence>
<feature type="transmembrane region" description="Helical" evidence="7">
    <location>
        <begin position="84"/>
        <end position="105"/>
    </location>
</feature>
<dbReference type="EMBL" id="CP063458">
    <property type="protein sequence ID" value="QOV88300.1"/>
    <property type="molecule type" value="Genomic_DNA"/>
</dbReference>
<evidence type="ECO:0000313" key="11">
    <source>
        <dbReference type="Proteomes" id="UP000593765"/>
    </source>
</evidence>
<dbReference type="Gene3D" id="3.30.70.1350">
    <property type="entry name" value="Cation efflux protein, cytoplasmic domain"/>
    <property type="match status" value="1"/>
</dbReference>
<accession>A0A7M2WUT3</accession>
<evidence type="ECO:0000313" key="10">
    <source>
        <dbReference type="EMBL" id="QOV88300.1"/>
    </source>
</evidence>
<dbReference type="InterPro" id="IPR058533">
    <property type="entry name" value="Cation_efflux_TM"/>
</dbReference>
<dbReference type="SUPFAM" id="SSF161111">
    <property type="entry name" value="Cation efflux protein transmembrane domain-like"/>
    <property type="match status" value="1"/>
</dbReference>
<keyword evidence="6 7" id="KW-0472">Membrane</keyword>
<dbReference type="GO" id="GO:0005886">
    <property type="term" value="C:plasma membrane"/>
    <property type="evidence" value="ECO:0007669"/>
    <property type="project" value="TreeGrafter"/>
</dbReference>
<dbReference type="Pfam" id="PF16916">
    <property type="entry name" value="ZT_dimer"/>
    <property type="match status" value="1"/>
</dbReference>
<dbReference type="Gene3D" id="1.20.1510.10">
    <property type="entry name" value="Cation efflux protein transmembrane domain"/>
    <property type="match status" value="1"/>
</dbReference>
<dbReference type="GO" id="GO:0006882">
    <property type="term" value="P:intracellular zinc ion homeostasis"/>
    <property type="evidence" value="ECO:0007669"/>
    <property type="project" value="TreeGrafter"/>
</dbReference>
<dbReference type="RefSeq" id="WP_206291278.1">
    <property type="nucleotide sequence ID" value="NZ_CP063458.1"/>
</dbReference>
<evidence type="ECO:0000256" key="7">
    <source>
        <dbReference type="SAM" id="Phobius"/>
    </source>
</evidence>